<feature type="compositionally biased region" description="Polar residues" evidence="1">
    <location>
        <begin position="94"/>
        <end position="106"/>
    </location>
</feature>
<evidence type="ECO:0000313" key="3">
    <source>
        <dbReference type="Proteomes" id="UP001610334"/>
    </source>
</evidence>
<proteinExistence type="predicted"/>
<evidence type="ECO:0000313" key="2">
    <source>
        <dbReference type="EMBL" id="KAL2819757.1"/>
    </source>
</evidence>
<keyword evidence="3" id="KW-1185">Reference proteome</keyword>
<accession>A0ABR4HW83</accession>
<feature type="region of interest" description="Disordered" evidence="1">
    <location>
        <begin position="44"/>
        <end position="208"/>
    </location>
</feature>
<feature type="compositionally biased region" description="Basic and acidic residues" evidence="1">
    <location>
        <begin position="1"/>
        <end position="13"/>
    </location>
</feature>
<feature type="compositionally biased region" description="Basic residues" evidence="1">
    <location>
        <begin position="14"/>
        <end position="23"/>
    </location>
</feature>
<feature type="compositionally biased region" description="Basic and acidic residues" evidence="1">
    <location>
        <begin position="193"/>
        <end position="208"/>
    </location>
</feature>
<reference evidence="2 3" key="1">
    <citation type="submission" date="2024-07" db="EMBL/GenBank/DDBJ databases">
        <title>Section-level genome sequencing and comparative genomics of Aspergillus sections Usti and Cavernicolus.</title>
        <authorList>
            <consortium name="Lawrence Berkeley National Laboratory"/>
            <person name="Nybo J.L."/>
            <person name="Vesth T.C."/>
            <person name="Theobald S."/>
            <person name="Frisvad J.C."/>
            <person name="Larsen T.O."/>
            <person name="Kjaerboelling I."/>
            <person name="Rothschild-Mancinelli K."/>
            <person name="Lyhne E.K."/>
            <person name="Kogle M.E."/>
            <person name="Barry K."/>
            <person name="Clum A."/>
            <person name="Na H."/>
            <person name="Ledsgaard L."/>
            <person name="Lin J."/>
            <person name="Lipzen A."/>
            <person name="Kuo A."/>
            <person name="Riley R."/>
            <person name="Mondo S."/>
            <person name="Labutti K."/>
            <person name="Haridas S."/>
            <person name="Pangalinan J."/>
            <person name="Salamov A.A."/>
            <person name="Simmons B.A."/>
            <person name="Magnuson J.K."/>
            <person name="Chen J."/>
            <person name="Drula E."/>
            <person name="Henrissat B."/>
            <person name="Wiebenga A."/>
            <person name="Lubbers R.J."/>
            <person name="Gomes A.C."/>
            <person name="Makela M.R."/>
            <person name="Stajich J."/>
            <person name="Grigoriev I.V."/>
            <person name="Mortensen U.H."/>
            <person name="De Vries R.P."/>
            <person name="Baker S.E."/>
            <person name="Andersen M.R."/>
        </authorList>
    </citation>
    <scope>NUCLEOTIDE SEQUENCE [LARGE SCALE GENOMIC DNA]</scope>
    <source>
        <strain evidence="2 3">CBS 588.65</strain>
    </source>
</reference>
<protein>
    <submittedName>
        <fullName evidence="2">Uncharacterized protein</fullName>
    </submittedName>
</protein>
<gene>
    <name evidence="2" type="ORF">BJX63DRAFT_360991</name>
</gene>
<sequence>MMWEKREKGEKGGMRCRKSKKPGKALGSEFIDLGPLPQLRAKWAGSETSPWSNAGTENSGRMEGIDLFPSSHRRPGDLLGPGQGGQAMRGEWPKTSQRPTGGQSATCIRAGSIRQSENTRPRQDKLLIGWLRGENSGSESPRLSRAASDGLRDSVGTEGGDASPFKEPRMRPCTEAAIGTGLPSGSHWARPGDGARGRQPSEPRHGQV</sequence>
<organism evidence="2 3">
    <name type="scientific">Aspergillus granulosus</name>
    <dbReference type="NCBI Taxonomy" id="176169"/>
    <lineage>
        <taxon>Eukaryota</taxon>
        <taxon>Fungi</taxon>
        <taxon>Dikarya</taxon>
        <taxon>Ascomycota</taxon>
        <taxon>Pezizomycotina</taxon>
        <taxon>Eurotiomycetes</taxon>
        <taxon>Eurotiomycetidae</taxon>
        <taxon>Eurotiales</taxon>
        <taxon>Aspergillaceae</taxon>
        <taxon>Aspergillus</taxon>
        <taxon>Aspergillus subgen. Nidulantes</taxon>
    </lineage>
</organism>
<dbReference type="Proteomes" id="UP001610334">
    <property type="component" value="Unassembled WGS sequence"/>
</dbReference>
<name>A0ABR4HW83_9EURO</name>
<dbReference type="EMBL" id="JBFXLT010000009">
    <property type="protein sequence ID" value="KAL2819757.1"/>
    <property type="molecule type" value="Genomic_DNA"/>
</dbReference>
<evidence type="ECO:0000256" key="1">
    <source>
        <dbReference type="SAM" id="MobiDB-lite"/>
    </source>
</evidence>
<feature type="compositionally biased region" description="Polar residues" evidence="1">
    <location>
        <begin position="46"/>
        <end position="59"/>
    </location>
</feature>
<comment type="caution">
    <text evidence="2">The sequence shown here is derived from an EMBL/GenBank/DDBJ whole genome shotgun (WGS) entry which is preliminary data.</text>
</comment>
<feature type="region of interest" description="Disordered" evidence="1">
    <location>
        <begin position="1"/>
        <end position="31"/>
    </location>
</feature>